<name>A0A0E3V765_9BACT</name>
<sequence length="73" mass="8395">MCPVQADQINAMKLDDNMKDNVEYDGDGNFHLVDSTRAYPYQVWGTLYELTDIPKLTSAPVYVFRLDKAEKVH</sequence>
<protein>
    <submittedName>
        <fullName evidence="1">Uncharacterized protein</fullName>
    </submittedName>
</protein>
<evidence type="ECO:0000313" key="1">
    <source>
        <dbReference type="EMBL" id="AKD55141.1"/>
    </source>
</evidence>
<evidence type="ECO:0000313" key="2">
    <source>
        <dbReference type="Proteomes" id="UP000033054"/>
    </source>
</evidence>
<keyword evidence="2" id="KW-1185">Reference proteome</keyword>
<dbReference type="PATRIC" id="fig|1379870.5.peg.2112"/>
<gene>
    <name evidence="1" type="ORF">SD10_09710</name>
</gene>
<organism evidence="1 2">
    <name type="scientific">Spirosoma radiotolerans</name>
    <dbReference type="NCBI Taxonomy" id="1379870"/>
    <lineage>
        <taxon>Bacteria</taxon>
        <taxon>Pseudomonadati</taxon>
        <taxon>Bacteroidota</taxon>
        <taxon>Cytophagia</taxon>
        <taxon>Cytophagales</taxon>
        <taxon>Cytophagaceae</taxon>
        <taxon>Spirosoma</taxon>
    </lineage>
</organism>
<dbReference type="KEGG" id="srd:SD10_09710"/>
<reference evidence="1 2" key="1">
    <citation type="journal article" date="2014" name="Curr. Microbiol.">
        <title>Spirosoma radiotolerans sp. nov., a gamma-radiation-resistant bacterium isolated from gamma ray-irradiated soil.</title>
        <authorList>
            <person name="Lee J.J."/>
            <person name="Srinivasan S."/>
            <person name="Lim S."/>
            <person name="Joe M."/>
            <person name="Im S."/>
            <person name="Bae S.I."/>
            <person name="Park K.R."/>
            <person name="Han J.H."/>
            <person name="Park S.H."/>
            <person name="Joo B.M."/>
            <person name="Park S.J."/>
            <person name="Kim M.K."/>
        </authorList>
    </citation>
    <scope>NUCLEOTIDE SEQUENCE [LARGE SCALE GENOMIC DNA]</scope>
    <source>
        <strain evidence="1 2">DG5A</strain>
    </source>
</reference>
<dbReference type="AlphaFoldDB" id="A0A0E3V765"/>
<accession>A0A0E3V765</accession>
<dbReference type="HOGENOM" id="CLU_2702967_0_0_10"/>
<proteinExistence type="predicted"/>
<dbReference type="EMBL" id="CP010429">
    <property type="protein sequence ID" value="AKD55141.1"/>
    <property type="molecule type" value="Genomic_DNA"/>
</dbReference>
<dbReference type="Proteomes" id="UP000033054">
    <property type="component" value="Chromosome"/>
</dbReference>